<dbReference type="HAMAP" id="MF_01241">
    <property type="entry name" value="GlcN6P_deamin"/>
    <property type="match status" value="1"/>
</dbReference>
<comment type="catalytic activity">
    <reaction evidence="1 4">
        <text>alpha-D-glucosamine 6-phosphate + H2O = beta-D-fructose 6-phosphate + NH4(+)</text>
        <dbReference type="Rhea" id="RHEA:12172"/>
        <dbReference type="ChEBI" id="CHEBI:15377"/>
        <dbReference type="ChEBI" id="CHEBI:28938"/>
        <dbReference type="ChEBI" id="CHEBI:57634"/>
        <dbReference type="ChEBI" id="CHEBI:75989"/>
        <dbReference type="EC" id="3.5.99.6"/>
    </reaction>
</comment>
<dbReference type="Proteomes" id="UP000824025">
    <property type="component" value="Unassembled WGS sequence"/>
</dbReference>
<accession>A0A9D2IHT1</accession>
<dbReference type="CDD" id="cd01399">
    <property type="entry name" value="GlcN6P_deaminase"/>
    <property type="match status" value="1"/>
</dbReference>
<comment type="similarity">
    <text evidence="4">Belongs to the glucosamine/galactosamine-6-phosphate isomerase family. NagB subfamily.</text>
</comment>
<evidence type="ECO:0000256" key="1">
    <source>
        <dbReference type="ARBA" id="ARBA00000644"/>
    </source>
</evidence>
<dbReference type="Pfam" id="PF01182">
    <property type="entry name" value="Glucosamine_iso"/>
    <property type="match status" value="1"/>
</dbReference>
<dbReference type="InterPro" id="IPR006148">
    <property type="entry name" value="Glc/Gal-6P_isomerase"/>
</dbReference>
<dbReference type="GO" id="GO:0005975">
    <property type="term" value="P:carbohydrate metabolic process"/>
    <property type="evidence" value="ECO:0007669"/>
    <property type="project" value="InterPro"/>
</dbReference>
<dbReference type="AlphaFoldDB" id="A0A9D2IHT1"/>
<dbReference type="GO" id="GO:0042802">
    <property type="term" value="F:identical protein binding"/>
    <property type="evidence" value="ECO:0007669"/>
    <property type="project" value="TreeGrafter"/>
</dbReference>
<feature type="active site" description="Proton acceptor; for enolization step" evidence="4">
    <location>
        <position position="67"/>
    </location>
</feature>
<comment type="function">
    <text evidence="4">Catalyzes the reversible isomerization-deamination of glucosamine 6-phosphate (GlcN6P) to form fructose 6-phosphate (Fru6P) and ammonium ion.</text>
</comment>
<dbReference type="PANTHER" id="PTHR11280">
    <property type="entry name" value="GLUCOSAMINE-6-PHOSPHATE ISOMERASE"/>
    <property type="match status" value="1"/>
</dbReference>
<gene>
    <name evidence="4 6" type="primary">nagB</name>
    <name evidence="6" type="ORF">H9726_00105</name>
</gene>
<dbReference type="GO" id="GO:0004342">
    <property type="term" value="F:glucosamine-6-phosphate deaminase activity"/>
    <property type="evidence" value="ECO:0007669"/>
    <property type="project" value="UniProtKB-UniRule"/>
</dbReference>
<dbReference type="InterPro" id="IPR004547">
    <property type="entry name" value="Glucosamine6P_isomerase"/>
</dbReference>
<comment type="caution">
    <text evidence="6">The sequence shown here is derived from an EMBL/GenBank/DDBJ whole genome shotgun (WGS) entry which is preliminary data.</text>
</comment>
<dbReference type="PANTHER" id="PTHR11280:SF5">
    <property type="entry name" value="GLUCOSAMINE-6-PHOSPHATE ISOMERASE"/>
    <property type="match status" value="1"/>
</dbReference>
<reference evidence="6" key="1">
    <citation type="journal article" date="2021" name="PeerJ">
        <title>Extensive microbial diversity within the chicken gut microbiome revealed by metagenomics and culture.</title>
        <authorList>
            <person name="Gilroy R."/>
            <person name="Ravi A."/>
            <person name="Getino M."/>
            <person name="Pursley I."/>
            <person name="Horton D.L."/>
            <person name="Alikhan N.F."/>
            <person name="Baker D."/>
            <person name="Gharbi K."/>
            <person name="Hall N."/>
            <person name="Watson M."/>
            <person name="Adriaenssens E.M."/>
            <person name="Foster-Nyarko E."/>
            <person name="Jarju S."/>
            <person name="Secka A."/>
            <person name="Antonio M."/>
            <person name="Oren A."/>
            <person name="Chaudhuri R.R."/>
            <person name="La Ragione R."/>
            <person name="Hildebrand F."/>
            <person name="Pallen M.J."/>
        </authorList>
    </citation>
    <scope>NUCLEOTIDE SEQUENCE</scope>
    <source>
        <strain evidence="6">CHK192-19661</strain>
    </source>
</reference>
<organism evidence="6 7">
    <name type="scientific">Candidatus Borkfalkia avicola</name>
    <dbReference type="NCBI Taxonomy" id="2838503"/>
    <lineage>
        <taxon>Bacteria</taxon>
        <taxon>Bacillati</taxon>
        <taxon>Bacillota</taxon>
        <taxon>Clostridia</taxon>
        <taxon>Christensenellales</taxon>
        <taxon>Christensenellaceae</taxon>
        <taxon>Candidatus Borkfalkia</taxon>
    </lineage>
</organism>
<dbReference type="GO" id="GO:0006043">
    <property type="term" value="P:glucosamine catabolic process"/>
    <property type="evidence" value="ECO:0007669"/>
    <property type="project" value="TreeGrafter"/>
</dbReference>
<feature type="domain" description="Glucosamine/galactosamine-6-phosphate isomerase" evidence="5">
    <location>
        <begin position="11"/>
        <end position="227"/>
    </location>
</feature>
<feature type="active site" description="Proton acceptor; for ring-opening step" evidence="4">
    <location>
        <position position="137"/>
    </location>
</feature>
<name>A0A9D2IHT1_9FIRM</name>
<evidence type="ECO:0000313" key="6">
    <source>
        <dbReference type="EMBL" id="HIZ08863.1"/>
    </source>
</evidence>
<dbReference type="Gene3D" id="3.40.50.1360">
    <property type="match status" value="1"/>
</dbReference>
<comment type="caution">
    <text evidence="4">Lacks conserved residue(s) required for the propagation of feature annotation.</text>
</comment>
<dbReference type="InterPro" id="IPR037171">
    <property type="entry name" value="NagB/RpiA_transferase-like"/>
</dbReference>
<keyword evidence="2 4" id="KW-0378">Hydrolase</keyword>
<reference evidence="6" key="2">
    <citation type="submission" date="2021-04" db="EMBL/GenBank/DDBJ databases">
        <authorList>
            <person name="Gilroy R."/>
        </authorList>
    </citation>
    <scope>NUCLEOTIDE SEQUENCE</scope>
    <source>
        <strain evidence="6">CHK192-19661</strain>
    </source>
</reference>
<dbReference type="EC" id="3.5.99.6" evidence="4"/>
<comment type="pathway">
    <text evidence="4">Amino-sugar metabolism; N-acetylneuraminate degradation; D-fructose 6-phosphate from N-acetylneuraminate: step 5/5.</text>
</comment>
<protein>
    <recommendedName>
        <fullName evidence="4">Glucosamine-6-phosphate deaminase</fullName>
        <ecNumber evidence="4">3.5.99.6</ecNumber>
    </recommendedName>
    <alternativeName>
        <fullName evidence="4">GlcN6P deaminase</fullName>
        <shortName evidence="4">GNPDA</shortName>
    </alternativeName>
    <alternativeName>
        <fullName evidence="4">Glucosamine-6-phosphate isomerase</fullName>
    </alternativeName>
</protein>
<evidence type="ECO:0000256" key="3">
    <source>
        <dbReference type="ARBA" id="ARBA00023277"/>
    </source>
</evidence>
<dbReference type="SUPFAM" id="SSF100950">
    <property type="entry name" value="NagB/RpiA/CoA transferase-like"/>
    <property type="match status" value="1"/>
</dbReference>
<proteinExistence type="inferred from homology"/>
<dbReference type="GO" id="GO:0006046">
    <property type="term" value="P:N-acetylglucosamine catabolic process"/>
    <property type="evidence" value="ECO:0007669"/>
    <property type="project" value="UniProtKB-UniRule"/>
</dbReference>
<feature type="active site" description="For ring-opening step" evidence="4">
    <location>
        <position position="135"/>
    </location>
</feature>
<evidence type="ECO:0000256" key="4">
    <source>
        <dbReference type="HAMAP-Rule" id="MF_01241"/>
    </source>
</evidence>
<evidence type="ECO:0000313" key="7">
    <source>
        <dbReference type="Proteomes" id="UP000824025"/>
    </source>
</evidence>
<evidence type="ECO:0000259" key="5">
    <source>
        <dbReference type="Pfam" id="PF01182"/>
    </source>
</evidence>
<keyword evidence="3 4" id="KW-0119">Carbohydrate metabolism</keyword>
<dbReference type="FunFam" id="3.40.50.1360:FF:000003">
    <property type="entry name" value="Glucosamine-6-phosphate deaminase"/>
    <property type="match status" value="1"/>
</dbReference>
<evidence type="ECO:0000256" key="2">
    <source>
        <dbReference type="ARBA" id="ARBA00022801"/>
    </source>
</evidence>
<dbReference type="GO" id="GO:0019262">
    <property type="term" value="P:N-acetylneuraminate catabolic process"/>
    <property type="evidence" value="ECO:0007669"/>
    <property type="project" value="UniProtKB-UniRule"/>
</dbReference>
<dbReference type="GO" id="GO:0005737">
    <property type="term" value="C:cytoplasm"/>
    <property type="evidence" value="ECO:0007669"/>
    <property type="project" value="TreeGrafter"/>
</dbReference>
<dbReference type="NCBIfam" id="TIGR00502">
    <property type="entry name" value="nagB"/>
    <property type="match status" value="1"/>
</dbReference>
<dbReference type="EMBL" id="DXCF01000002">
    <property type="protein sequence ID" value="HIZ08863.1"/>
    <property type="molecule type" value="Genomic_DNA"/>
</dbReference>
<sequence length="240" mass="26079">MKVIITKDYDEMSKKAYELVRAVILDNPACVLGLATGSSPIGLYRELTAAYERGELSFKGVRSVNLDEYVGLKADHVQSYHYFMRENLFGHVDIDPANTNLPDGSAADLDAECRRYNALLEGMKQDVQVLGIGSNGHIGFNEPGTAFDSLTHIVRLTESTIRDNSRLFADISEVPTRAITMGIANIMNAKSIVVVANGENKADAVYKMVKGEVTEAVPASVLQRHADVTLVCDEKAAAGL</sequence>
<feature type="active site" description="For ring-opening step" evidence="4">
    <location>
        <position position="142"/>
    </location>
</feature>